<dbReference type="WBParaSite" id="nRc.2.0.1.t40100-RA">
    <property type="protein sequence ID" value="nRc.2.0.1.t40100-RA"/>
    <property type="gene ID" value="nRc.2.0.1.g40100"/>
</dbReference>
<proteinExistence type="predicted"/>
<protein>
    <submittedName>
        <fullName evidence="2">Uncharacterized protein</fullName>
    </submittedName>
</protein>
<reference evidence="2" key="1">
    <citation type="submission" date="2022-11" db="UniProtKB">
        <authorList>
            <consortium name="WormBaseParasite"/>
        </authorList>
    </citation>
    <scope>IDENTIFICATION</scope>
</reference>
<evidence type="ECO:0000313" key="2">
    <source>
        <dbReference type="WBParaSite" id="nRc.2.0.1.t40100-RA"/>
    </source>
</evidence>
<keyword evidence="1" id="KW-1185">Reference proteome</keyword>
<organism evidence="1 2">
    <name type="scientific">Romanomermis culicivorax</name>
    <name type="common">Nematode worm</name>
    <dbReference type="NCBI Taxonomy" id="13658"/>
    <lineage>
        <taxon>Eukaryota</taxon>
        <taxon>Metazoa</taxon>
        <taxon>Ecdysozoa</taxon>
        <taxon>Nematoda</taxon>
        <taxon>Enoplea</taxon>
        <taxon>Dorylaimia</taxon>
        <taxon>Mermithida</taxon>
        <taxon>Mermithoidea</taxon>
        <taxon>Mermithidae</taxon>
        <taxon>Romanomermis</taxon>
    </lineage>
</organism>
<evidence type="ECO:0000313" key="1">
    <source>
        <dbReference type="Proteomes" id="UP000887565"/>
    </source>
</evidence>
<dbReference type="AlphaFoldDB" id="A0A915KPV1"/>
<name>A0A915KPV1_ROMCU</name>
<dbReference type="Proteomes" id="UP000887565">
    <property type="component" value="Unplaced"/>
</dbReference>
<accession>A0A915KPV1</accession>
<sequence length="123" mass="14253">MGAWQNFQNRNAAQIDTMKSIAFVVPMCALKLDEYTIQVHFTTLCKKLRLRAIPAAKNSDLIGKLPLFLMNFKFKNLNFLRRKESTWYLAPGGQSVCLGRLNRHGNERINYNSIESLRIYRIS</sequence>